<organism evidence="1 2">
    <name type="scientific">Desulfocucumis palustris</name>
    <dbReference type="NCBI Taxonomy" id="1898651"/>
    <lineage>
        <taxon>Bacteria</taxon>
        <taxon>Bacillati</taxon>
        <taxon>Bacillota</taxon>
        <taxon>Clostridia</taxon>
        <taxon>Eubacteriales</taxon>
        <taxon>Desulfocucumaceae</taxon>
        <taxon>Desulfocucumis</taxon>
    </lineage>
</organism>
<comment type="caution">
    <text evidence="1">The sequence shown here is derived from an EMBL/GenBank/DDBJ whole genome shotgun (WGS) entry which is preliminary data.</text>
</comment>
<proteinExistence type="predicted"/>
<reference evidence="2" key="1">
    <citation type="submission" date="2018-02" db="EMBL/GenBank/DDBJ databases">
        <title>Genome sequence of Desulfocucumis palustris strain NAW-5.</title>
        <authorList>
            <person name="Watanabe M."/>
            <person name="Kojima H."/>
            <person name="Fukui M."/>
        </authorList>
    </citation>
    <scope>NUCLEOTIDE SEQUENCE [LARGE SCALE GENOMIC DNA]</scope>
    <source>
        <strain evidence="2">NAW-5</strain>
    </source>
</reference>
<name>A0A2L2XBE3_9FIRM</name>
<sequence>MAGISNAANAFADIDFIAATEPTILLFSQVVPRFSSSQAM</sequence>
<dbReference type="Proteomes" id="UP000239549">
    <property type="component" value="Unassembled WGS sequence"/>
</dbReference>
<dbReference type="AlphaFoldDB" id="A0A2L2XBE3"/>
<gene>
    <name evidence="1" type="ORF">DCCM_2735</name>
</gene>
<protein>
    <submittedName>
        <fullName evidence="1">Uncharacterized protein</fullName>
    </submittedName>
</protein>
<keyword evidence="2" id="KW-1185">Reference proteome</keyword>
<accession>A0A2L2XBE3</accession>
<dbReference type="EMBL" id="BFAV01000112">
    <property type="protein sequence ID" value="GBF33629.1"/>
    <property type="molecule type" value="Genomic_DNA"/>
</dbReference>
<dbReference type="RefSeq" id="WP_269433746.1">
    <property type="nucleotide sequence ID" value="NZ_BFAV01000112.1"/>
</dbReference>
<evidence type="ECO:0000313" key="1">
    <source>
        <dbReference type="EMBL" id="GBF33629.1"/>
    </source>
</evidence>
<evidence type="ECO:0000313" key="2">
    <source>
        <dbReference type="Proteomes" id="UP000239549"/>
    </source>
</evidence>